<evidence type="ECO:0000313" key="3">
    <source>
        <dbReference type="EMBL" id="OEU19742.1"/>
    </source>
</evidence>
<feature type="transmembrane region" description="Helical" evidence="2">
    <location>
        <begin position="252"/>
        <end position="274"/>
    </location>
</feature>
<dbReference type="KEGG" id="fcy:FRACYDRAFT_235798"/>
<feature type="transmembrane region" description="Helical" evidence="2">
    <location>
        <begin position="79"/>
        <end position="100"/>
    </location>
</feature>
<keyword evidence="4" id="KW-1185">Reference proteome</keyword>
<feature type="transmembrane region" description="Helical" evidence="2">
    <location>
        <begin position="211"/>
        <end position="232"/>
    </location>
</feature>
<protein>
    <submittedName>
        <fullName evidence="3">Uncharacterized protein</fullName>
    </submittedName>
</protein>
<reference evidence="3 4" key="1">
    <citation type="submission" date="2016-09" db="EMBL/GenBank/DDBJ databases">
        <title>Extensive genetic diversity and differential bi-allelic expression allows diatom success in the polar Southern Ocean.</title>
        <authorList>
            <consortium name="DOE Joint Genome Institute"/>
            <person name="Mock T."/>
            <person name="Otillar R.P."/>
            <person name="Strauss J."/>
            <person name="Dupont C."/>
            <person name="Frickenhaus S."/>
            <person name="Maumus F."/>
            <person name="Mcmullan M."/>
            <person name="Sanges R."/>
            <person name="Schmutz J."/>
            <person name="Toseland A."/>
            <person name="Valas R."/>
            <person name="Veluchamy A."/>
            <person name="Ward B.J."/>
            <person name="Allen A."/>
            <person name="Barry K."/>
            <person name="Falciatore A."/>
            <person name="Ferrante M."/>
            <person name="Fortunato A.E."/>
            <person name="Gloeckner G."/>
            <person name="Gruber A."/>
            <person name="Hipkin R."/>
            <person name="Janech M."/>
            <person name="Kroth P."/>
            <person name="Leese F."/>
            <person name="Lindquist E."/>
            <person name="Lyon B.R."/>
            <person name="Martin J."/>
            <person name="Mayer C."/>
            <person name="Parker M."/>
            <person name="Quesneville H."/>
            <person name="Raymond J."/>
            <person name="Uhlig C."/>
            <person name="Valentin K.U."/>
            <person name="Worden A.Z."/>
            <person name="Armbrust E.V."/>
            <person name="Bowler C."/>
            <person name="Green B."/>
            <person name="Moulton V."/>
            <person name="Van Oosterhout C."/>
            <person name="Grigoriev I."/>
        </authorList>
    </citation>
    <scope>NUCLEOTIDE SEQUENCE [LARGE SCALE GENOMIC DNA]</scope>
    <source>
        <strain evidence="3 4">CCMP1102</strain>
    </source>
</reference>
<feature type="compositionally biased region" description="Polar residues" evidence="1">
    <location>
        <begin position="1"/>
        <end position="18"/>
    </location>
</feature>
<dbReference type="EMBL" id="KV784355">
    <property type="protein sequence ID" value="OEU19742.1"/>
    <property type="molecule type" value="Genomic_DNA"/>
</dbReference>
<evidence type="ECO:0000313" key="4">
    <source>
        <dbReference type="Proteomes" id="UP000095751"/>
    </source>
</evidence>
<evidence type="ECO:0000256" key="1">
    <source>
        <dbReference type="SAM" id="MobiDB-lite"/>
    </source>
</evidence>
<dbReference type="PANTHER" id="PTHR36974:SF1">
    <property type="entry name" value="DOXX FAMILY MEMBRANE PROTEIN"/>
    <property type="match status" value="1"/>
</dbReference>
<proteinExistence type="predicted"/>
<accession>A0A1E7FNJ9</accession>
<keyword evidence="2" id="KW-1133">Transmembrane helix</keyword>
<dbReference type="PANTHER" id="PTHR36974">
    <property type="entry name" value="MEMBRANE PROTEIN-RELATED"/>
    <property type="match status" value="1"/>
</dbReference>
<feature type="transmembrane region" description="Helical" evidence="2">
    <location>
        <begin position="164"/>
        <end position="190"/>
    </location>
</feature>
<keyword evidence="2" id="KW-0812">Transmembrane</keyword>
<dbReference type="AlphaFoldDB" id="A0A1E7FNJ9"/>
<sequence length="279" mass="31068">MNNANIGNKSSRTLSFVSQRQQQQQRQRQHQSCIMKKNRCRPTASISTNNSNTLLSMTMTSSPSGIDQLPELVQAGVFVAYYITLIVTTIPTINFLDIVSSSKVIGLERWRGWFIDTTLPLLIGTLFLTAGIGHFIQKESFLSIYPPPGTWGFWYLPGSANFHVTWTGIVEALGGSGLLLSVITTTLLGLDEKLDEQGEETLSLFLKLLKPLSALMLFLLTLLVTPANIYMYTHGATMGDAVLDVSFHYIRFGVQVMFLSLLFILAKDSLFFVWGDELD</sequence>
<evidence type="ECO:0000256" key="2">
    <source>
        <dbReference type="SAM" id="Phobius"/>
    </source>
</evidence>
<name>A0A1E7FNJ9_9STRA</name>
<keyword evidence="2" id="KW-0472">Membrane</keyword>
<dbReference type="Proteomes" id="UP000095751">
    <property type="component" value="Unassembled WGS sequence"/>
</dbReference>
<organism evidence="3 4">
    <name type="scientific">Fragilariopsis cylindrus CCMP1102</name>
    <dbReference type="NCBI Taxonomy" id="635003"/>
    <lineage>
        <taxon>Eukaryota</taxon>
        <taxon>Sar</taxon>
        <taxon>Stramenopiles</taxon>
        <taxon>Ochrophyta</taxon>
        <taxon>Bacillariophyta</taxon>
        <taxon>Bacillariophyceae</taxon>
        <taxon>Bacillariophycidae</taxon>
        <taxon>Bacillariales</taxon>
        <taxon>Bacillariaceae</taxon>
        <taxon>Fragilariopsis</taxon>
    </lineage>
</organism>
<feature type="transmembrane region" description="Helical" evidence="2">
    <location>
        <begin position="112"/>
        <end position="136"/>
    </location>
</feature>
<dbReference type="OrthoDB" id="533393at2759"/>
<feature type="region of interest" description="Disordered" evidence="1">
    <location>
        <begin position="1"/>
        <end position="22"/>
    </location>
</feature>
<dbReference type="InParanoid" id="A0A1E7FNJ9"/>
<gene>
    <name evidence="3" type="ORF">FRACYDRAFT_235798</name>
</gene>